<feature type="transmembrane region" description="Helical" evidence="1">
    <location>
        <begin position="37"/>
        <end position="59"/>
    </location>
</feature>
<keyword evidence="3" id="KW-1185">Reference proteome</keyword>
<sequence>MGQAMEPEAMEAMPPSRHLQAVEVAVVAVAEAKPPLLAVPMGVVTVVLMVVLVAAALVASKISEPTVKLQAAELVEPVEEHTELQAHMVAMVLFLVSARMQQQPQATAHTELRRVR</sequence>
<proteinExistence type="predicted"/>
<organism evidence="2 3">
    <name type="scientific">Symbiodinium pilosum</name>
    <name type="common">Dinoflagellate</name>
    <dbReference type="NCBI Taxonomy" id="2952"/>
    <lineage>
        <taxon>Eukaryota</taxon>
        <taxon>Sar</taxon>
        <taxon>Alveolata</taxon>
        <taxon>Dinophyceae</taxon>
        <taxon>Suessiales</taxon>
        <taxon>Symbiodiniaceae</taxon>
        <taxon>Symbiodinium</taxon>
    </lineage>
</organism>
<protein>
    <submittedName>
        <fullName evidence="2">Uncharacterized protein</fullName>
    </submittedName>
</protein>
<keyword evidence="1" id="KW-1133">Transmembrane helix</keyword>
<reference evidence="2" key="1">
    <citation type="submission" date="2021-02" db="EMBL/GenBank/DDBJ databases">
        <authorList>
            <person name="Dougan E. K."/>
            <person name="Rhodes N."/>
            <person name="Thang M."/>
            <person name="Chan C."/>
        </authorList>
    </citation>
    <scope>NUCLEOTIDE SEQUENCE</scope>
</reference>
<gene>
    <name evidence="2" type="ORF">SPIL2461_LOCUS12827</name>
</gene>
<evidence type="ECO:0000256" key="1">
    <source>
        <dbReference type="SAM" id="Phobius"/>
    </source>
</evidence>
<accession>A0A812SY02</accession>
<evidence type="ECO:0000313" key="3">
    <source>
        <dbReference type="Proteomes" id="UP000649617"/>
    </source>
</evidence>
<evidence type="ECO:0000313" key="2">
    <source>
        <dbReference type="EMBL" id="CAE7496834.1"/>
    </source>
</evidence>
<keyword evidence="1" id="KW-0472">Membrane</keyword>
<dbReference type="EMBL" id="CAJNIZ010027002">
    <property type="protein sequence ID" value="CAE7496834.1"/>
    <property type="molecule type" value="Genomic_DNA"/>
</dbReference>
<dbReference type="AlphaFoldDB" id="A0A812SY02"/>
<name>A0A812SY02_SYMPI</name>
<comment type="caution">
    <text evidence="2">The sequence shown here is derived from an EMBL/GenBank/DDBJ whole genome shotgun (WGS) entry which is preliminary data.</text>
</comment>
<dbReference type="Proteomes" id="UP000649617">
    <property type="component" value="Unassembled WGS sequence"/>
</dbReference>
<keyword evidence="1" id="KW-0812">Transmembrane</keyword>